<name>A0ABW0KKY0_9BACT</name>
<comment type="caution">
    <text evidence="2">The sequence shown here is derived from an EMBL/GenBank/DDBJ whole genome shotgun (WGS) entry which is preliminary data.</text>
</comment>
<evidence type="ECO:0000256" key="1">
    <source>
        <dbReference type="SAM" id="SignalP"/>
    </source>
</evidence>
<accession>A0ABW0KKY0</accession>
<keyword evidence="3" id="KW-1185">Reference proteome</keyword>
<keyword evidence="1" id="KW-0732">Signal</keyword>
<organism evidence="2 3">
    <name type="scientific">Prosthecobacter fluviatilis</name>
    <dbReference type="NCBI Taxonomy" id="445931"/>
    <lineage>
        <taxon>Bacteria</taxon>
        <taxon>Pseudomonadati</taxon>
        <taxon>Verrucomicrobiota</taxon>
        <taxon>Verrucomicrobiia</taxon>
        <taxon>Verrucomicrobiales</taxon>
        <taxon>Verrucomicrobiaceae</taxon>
        <taxon>Prosthecobacter</taxon>
    </lineage>
</organism>
<dbReference type="EMBL" id="JBHSMQ010000001">
    <property type="protein sequence ID" value="MFC5453366.1"/>
    <property type="molecule type" value="Genomic_DNA"/>
</dbReference>
<evidence type="ECO:0000313" key="3">
    <source>
        <dbReference type="Proteomes" id="UP001596052"/>
    </source>
</evidence>
<dbReference type="Proteomes" id="UP001596052">
    <property type="component" value="Unassembled WGS sequence"/>
</dbReference>
<evidence type="ECO:0000313" key="2">
    <source>
        <dbReference type="EMBL" id="MFC5453366.1"/>
    </source>
</evidence>
<dbReference type="RefSeq" id="WP_377162373.1">
    <property type="nucleotide sequence ID" value="NZ_JBHSMQ010000001.1"/>
</dbReference>
<protein>
    <submittedName>
        <fullName evidence="2">Uncharacterized protein</fullName>
    </submittedName>
</protein>
<gene>
    <name evidence="2" type="ORF">ACFQDI_00750</name>
</gene>
<feature type="signal peptide" evidence="1">
    <location>
        <begin position="1"/>
        <end position="18"/>
    </location>
</feature>
<feature type="chain" id="PRO_5046242356" evidence="1">
    <location>
        <begin position="19"/>
        <end position="370"/>
    </location>
</feature>
<proteinExistence type="predicted"/>
<reference evidence="3" key="1">
    <citation type="journal article" date="2019" name="Int. J. Syst. Evol. Microbiol.">
        <title>The Global Catalogue of Microorganisms (GCM) 10K type strain sequencing project: providing services to taxonomists for standard genome sequencing and annotation.</title>
        <authorList>
            <consortium name="The Broad Institute Genomics Platform"/>
            <consortium name="The Broad Institute Genome Sequencing Center for Infectious Disease"/>
            <person name="Wu L."/>
            <person name="Ma J."/>
        </authorList>
    </citation>
    <scope>NUCLEOTIDE SEQUENCE [LARGE SCALE GENOMIC DNA]</scope>
    <source>
        <strain evidence="3">CGMCC 4.1469</strain>
    </source>
</reference>
<sequence length="370" mass="39283">MKALCLSFLLASTLGASAALLESPQKGGLKIQSLSSISFGPEGLLLVAEPGTASVLAVQTGDVGPQKEKLAKPVADIGAQIAAGLGVKKEDITVKDLAVNPASGRIYLGVQRRPDNAVLIVSVGSDGKITPLNLEPLSWARVTLPGGTASKVTNITDVAFDKDRVFATGTCNEEFASRIFTIPVPVKDGATASVFSAETYHVAHRKWETKAPIQSFIPYQSQEGTFVVGAFACTPVAKFKVDDIQSGAQVKGVSMVELGSGNRPLDLFSYTDKSGKEWLVVHTQRFKQNAFGPSKMWGARISMDYLDSQAPDKTNENAARRDEKQHDGPQGIEIVDALFGAVQVDKLSDTEAVVLRDAEGTLTLEVAALP</sequence>